<dbReference type="EMBL" id="VUJX02000008">
    <property type="protein sequence ID" value="KAL0932928.1"/>
    <property type="molecule type" value="Genomic_DNA"/>
</dbReference>
<proteinExistence type="predicted"/>
<organism evidence="1 2">
    <name type="scientific">Colletotrichum truncatum</name>
    <name type="common">Anthracnose fungus</name>
    <name type="synonym">Colletotrichum capsici</name>
    <dbReference type="NCBI Taxonomy" id="5467"/>
    <lineage>
        <taxon>Eukaryota</taxon>
        <taxon>Fungi</taxon>
        <taxon>Dikarya</taxon>
        <taxon>Ascomycota</taxon>
        <taxon>Pezizomycotina</taxon>
        <taxon>Sordariomycetes</taxon>
        <taxon>Hypocreomycetidae</taxon>
        <taxon>Glomerellales</taxon>
        <taxon>Glomerellaceae</taxon>
        <taxon>Colletotrichum</taxon>
        <taxon>Colletotrichum truncatum species complex</taxon>
    </lineage>
</organism>
<evidence type="ECO:0000313" key="2">
    <source>
        <dbReference type="Proteomes" id="UP000805649"/>
    </source>
</evidence>
<reference evidence="1 2" key="1">
    <citation type="journal article" date="2020" name="Phytopathology">
        <title>Genome Sequence Resources of Colletotrichum truncatum, C. plurivorum, C. musicola, and C. sojae: Four Species Pathogenic to Soybean (Glycine max).</title>
        <authorList>
            <person name="Rogerio F."/>
            <person name="Boufleur T.R."/>
            <person name="Ciampi-Guillardi M."/>
            <person name="Sukno S.A."/>
            <person name="Thon M.R."/>
            <person name="Massola Junior N.S."/>
            <person name="Baroncelli R."/>
        </authorList>
    </citation>
    <scope>NUCLEOTIDE SEQUENCE [LARGE SCALE GENOMIC DNA]</scope>
    <source>
        <strain evidence="1 2">CMES1059</strain>
    </source>
</reference>
<gene>
    <name evidence="1" type="ORF">CTRU02_211891</name>
</gene>
<keyword evidence="2" id="KW-1185">Reference proteome</keyword>
<sequence>MCRGYPVQTERRDFCRVFLTAVPLFTIVIILLRCAARRIAKLKLWWDDWTALVAMVSFEADRLTNLSDTELGFGLHFWNIAPGNAKPILQLFYVTQMTYILMQIAAKSSICFLYMRIFVTPWFRKAVICLIAIILSQHILFLFLILFQCIPIQSIWDKYISGRCLNLTAIGYAGGSFTVAYDVILITLPIPELLKLNLSLRKKIISVLMLALGSFATVASMIRLKYMVSFANTFDATWDNVDVVIWSCLEMNLVIICGSLPALHPLFRAIAKLFRSVSPFSGGILGSKNQGLEKTGEPSQSQDPNHQSPC</sequence>
<name>A0ACC3YLZ3_COLTU</name>
<dbReference type="Proteomes" id="UP000805649">
    <property type="component" value="Unassembled WGS sequence"/>
</dbReference>
<protein>
    <submittedName>
        <fullName evidence="1">CFEM domain containing integral membrane protein</fullName>
    </submittedName>
</protein>
<comment type="caution">
    <text evidence="1">The sequence shown here is derived from an EMBL/GenBank/DDBJ whole genome shotgun (WGS) entry which is preliminary data.</text>
</comment>
<accession>A0ACC3YLZ3</accession>
<evidence type="ECO:0000313" key="1">
    <source>
        <dbReference type="EMBL" id="KAL0932928.1"/>
    </source>
</evidence>